<dbReference type="InterPro" id="IPR004304">
    <property type="entry name" value="FmdA_AmdA"/>
</dbReference>
<dbReference type="PANTHER" id="PTHR31891:SF1">
    <property type="entry name" value="FORMAMIDASE C869.04-RELATED"/>
    <property type="match status" value="1"/>
</dbReference>
<comment type="caution">
    <text evidence="2">The sequence shown here is derived from an EMBL/GenBank/DDBJ whole genome shotgun (WGS) entry which is preliminary data.</text>
</comment>
<dbReference type="EMBL" id="JACDQQ010001675">
    <property type="protein sequence ID" value="MBA0086779.1"/>
    <property type="molecule type" value="Genomic_DNA"/>
</dbReference>
<sequence>MFKVSPLFVSLFFLVFSAILSASGSQVLDAQDAARPSNAGASGRWIVNADFFGTPLFYQMTLKEEAGKLVGDFGGDKLEGTVTGNAIHFVAKDEQGGTEECTATVKDGTMSGTIVFTDPGDPARPDTHAFTATIAPQRRAGVPQRHEFTPTTFYRQFSAANRPVLTVSPGDTVHTTTVDAGGTDEKGVTRVLGGNPETGPFYVETAMPGDTLVVQLTRVRLNRDWAMSDDAIVPRGLDTDLAVKMKDGGKSVRWHLDTAHGVATLEKPSEHLAHYSVPLRPMLGCVATAPPPAAAAPGTGDSGGFGGNLDFNEVVEGATIYLPVRTPGALLYVGDGHAAQGDGELNGNALETSMDVEFTVDVIPGKRVPGPRVESATHIMAVGLDGSIDDAFRDATANMAAWLEEKYALAPTEAAEVLGTSAEYKVSEVADRNAGVVLKINKERLRTLPGKSAI</sequence>
<evidence type="ECO:0000256" key="1">
    <source>
        <dbReference type="SAM" id="SignalP"/>
    </source>
</evidence>
<name>A0A7V8NSM7_9BACT</name>
<dbReference type="GO" id="GO:0016811">
    <property type="term" value="F:hydrolase activity, acting on carbon-nitrogen (but not peptide) bonds, in linear amides"/>
    <property type="evidence" value="ECO:0007669"/>
    <property type="project" value="InterPro"/>
</dbReference>
<keyword evidence="3" id="KW-1185">Reference proteome</keyword>
<dbReference type="Gene3D" id="3.10.28.20">
    <property type="entry name" value="Acetamidase/Formamidase-like domains"/>
    <property type="match status" value="1"/>
</dbReference>
<dbReference type="SUPFAM" id="SSF141130">
    <property type="entry name" value="Acetamidase/Formamidase-like"/>
    <property type="match status" value="1"/>
</dbReference>
<reference evidence="2" key="1">
    <citation type="submission" date="2020-06" db="EMBL/GenBank/DDBJ databases">
        <title>Legume-microbial interactions unlock mineral nutrients during tropical forest succession.</title>
        <authorList>
            <person name="Epihov D.Z."/>
        </authorList>
    </citation>
    <scope>NUCLEOTIDE SEQUENCE [LARGE SCALE GENOMIC DNA]</scope>
    <source>
        <strain evidence="2">Pan2503</strain>
    </source>
</reference>
<dbReference type="Proteomes" id="UP000567293">
    <property type="component" value="Unassembled WGS sequence"/>
</dbReference>
<dbReference type="Pfam" id="PF03069">
    <property type="entry name" value="FmdA_AmdA"/>
    <property type="match status" value="1"/>
</dbReference>
<evidence type="ECO:0000313" key="3">
    <source>
        <dbReference type="Proteomes" id="UP000567293"/>
    </source>
</evidence>
<evidence type="ECO:0000313" key="2">
    <source>
        <dbReference type="EMBL" id="MBA0086779.1"/>
    </source>
</evidence>
<dbReference type="AlphaFoldDB" id="A0A7V8NSM7"/>
<organism evidence="2 3">
    <name type="scientific">Candidatus Acidiferrum panamense</name>
    <dbReference type="NCBI Taxonomy" id="2741543"/>
    <lineage>
        <taxon>Bacteria</taxon>
        <taxon>Pseudomonadati</taxon>
        <taxon>Acidobacteriota</taxon>
        <taxon>Terriglobia</taxon>
        <taxon>Candidatus Acidiferrales</taxon>
        <taxon>Candidatus Acidiferrum</taxon>
    </lineage>
</organism>
<feature type="chain" id="PRO_5030667770" evidence="1">
    <location>
        <begin position="23"/>
        <end position="454"/>
    </location>
</feature>
<dbReference type="PANTHER" id="PTHR31891">
    <property type="entry name" value="FORMAMIDASE C869.04-RELATED"/>
    <property type="match status" value="1"/>
</dbReference>
<protein>
    <submittedName>
        <fullName evidence="2">Acetamidase/formamidase family protein</fullName>
    </submittedName>
</protein>
<dbReference type="Gene3D" id="2.60.120.580">
    <property type="entry name" value="Acetamidase/Formamidase-like domains"/>
    <property type="match status" value="2"/>
</dbReference>
<proteinExistence type="predicted"/>
<accession>A0A7V8NSM7</accession>
<feature type="signal peptide" evidence="1">
    <location>
        <begin position="1"/>
        <end position="22"/>
    </location>
</feature>
<keyword evidence="1" id="KW-0732">Signal</keyword>
<gene>
    <name evidence="2" type="ORF">HRJ53_17500</name>
</gene>